<gene>
    <name evidence="7" type="ORF">N47_E51720</name>
</gene>
<dbReference type="PANTHER" id="PTHR30250">
    <property type="entry name" value="PST FAMILY PREDICTED COLANIC ACID TRANSPORTER"/>
    <property type="match status" value="1"/>
</dbReference>
<accession>E1YK56</accession>
<dbReference type="InterPro" id="IPR050833">
    <property type="entry name" value="Poly_Biosynth_Transport"/>
</dbReference>
<evidence type="ECO:0000256" key="1">
    <source>
        <dbReference type="ARBA" id="ARBA00004651"/>
    </source>
</evidence>
<feature type="transmembrane region" description="Helical" evidence="6">
    <location>
        <begin position="85"/>
        <end position="111"/>
    </location>
</feature>
<keyword evidence="3 6" id="KW-0812">Transmembrane</keyword>
<keyword evidence="5 6" id="KW-0472">Membrane</keyword>
<keyword evidence="2" id="KW-1003">Cell membrane</keyword>
<evidence type="ECO:0000256" key="2">
    <source>
        <dbReference type="ARBA" id="ARBA00022475"/>
    </source>
</evidence>
<dbReference type="PANTHER" id="PTHR30250:SF28">
    <property type="entry name" value="POLYSACCHARIDE BIOSYNTHESIS PROTEIN"/>
    <property type="match status" value="1"/>
</dbReference>
<evidence type="ECO:0000256" key="6">
    <source>
        <dbReference type="SAM" id="Phobius"/>
    </source>
</evidence>
<sequence length="489" mass="54300">MRNIRSIIQKSLPKGKLVRNATILSGGTVIGQGLAIIAAPILTRLYSPADYGVFNLFSSISNIIAVVACLRYESAIVLPEKDEDAANVFALCITICLCIAIFMFVIVAFFHKSITVLFNAPKLVFWLWFLPISIIASGLFIAFNYWSTRRKQFKRLAARQVTISTVTTLTQIGAGTTGWHLGPGGLIGGALIGQLAATGRLAWQIFKDEGKQIILAIDKKSMRRMVSRYKKFPLYDSWSALLNTSSNLLPVLLLAYFFNPVIVGLYTLGSRILAVPMGLIGDAVSRVFYPRAVEARRAGDLDYVTLKMFNALLSLGFVPILLIAVVAPDLFKIVFGAEWVIAGEYVRWLSVFMLLIFVSSPISSVYSVMERQREGLIIYIFVFSIRLTVLIIGGMKRDALFTVALFGVTEAVFRLFNCCYILHMAGIRVSKTMSSFIRQFLYAAPYAFIPLLFWQLSHDSSVFVITGIGAGILFLILKAYQIKKTGVFF</sequence>
<comment type="subcellular location">
    <subcellularLocation>
        <location evidence="1">Cell membrane</location>
        <topology evidence="1">Multi-pass membrane protein</topology>
    </subcellularLocation>
</comment>
<feature type="transmembrane region" description="Helical" evidence="6">
    <location>
        <begin position="348"/>
        <end position="369"/>
    </location>
</feature>
<proteinExistence type="predicted"/>
<dbReference type="EMBL" id="FR695877">
    <property type="protein sequence ID" value="CBX31660.1"/>
    <property type="molecule type" value="Genomic_DNA"/>
</dbReference>
<dbReference type="GO" id="GO:0005886">
    <property type="term" value="C:plasma membrane"/>
    <property type="evidence" value="ECO:0007669"/>
    <property type="project" value="UniProtKB-SubCell"/>
</dbReference>
<feature type="transmembrane region" description="Helical" evidence="6">
    <location>
        <begin position="401"/>
        <end position="423"/>
    </location>
</feature>
<dbReference type="AlphaFoldDB" id="E1YK56"/>
<feature type="transmembrane region" description="Helical" evidence="6">
    <location>
        <begin position="435"/>
        <end position="456"/>
    </location>
</feature>
<feature type="transmembrane region" description="Helical" evidence="6">
    <location>
        <begin position="21"/>
        <end position="42"/>
    </location>
</feature>
<evidence type="ECO:0000256" key="4">
    <source>
        <dbReference type="ARBA" id="ARBA00022989"/>
    </source>
</evidence>
<protein>
    <recommendedName>
        <fullName evidence="8">Polysaccharide biosynthesis protein</fullName>
    </recommendedName>
</protein>
<keyword evidence="4 6" id="KW-1133">Transmembrane helix</keyword>
<evidence type="ECO:0008006" key="8">
    <source>
        <dbReference type="Google" id="ProtNLM"/>
    </source>
</evidence>
<evidence type="ECO:0000313" key="7">
    <source>
        <dbReference type="EMBL" id="CBX31660.1"/>
    </source>
</evidence>
<feature type="transmembrane region" description="Helical" evidence="6">
    <location>
        <begin position="376"/>
        <end position="395"/>
    </location>
</feature>
<feature type="transmembrane region" description="Helical" evidence="6">
    <location>
        <begin position="123"/>
        <end position="146"/>
    </location>
</feature>
<organism evidence="7">
    <name type="scientific">uncultured Desulfobacterium sp</name>
    <dbReference type="NCBI Taxonomy" id="201089"/>
    <lineage>
        <taxon>Bacteria</taxon>
        <taxon>Pseudomonadati</taxon>
        <taxon>Thermodesulfobacteriota</taxon>
        <taxon>Desulfobacteria</taxon>
        <taxon>Desulfobacterales</taxon>
        <taxon>Desulfobacteriaceae</taxon>
        <taxon>Desulfobacterium</taxon>
        <taxon>environmental samples</taxon>
    </lineage>
</organism>
<feature type="transmembrane region" description="Helical" evidence="6">
    <location>
        <begin position="270"/>
        <end position="289"/>
    </location>
</feature>
<evidence type="ECO:0000256" key="5">
    <source>
        <dbReference type="ARBA" id="ARBA00023136"/>
    </source>
</evidence>
<dbReference type="Pfam" id="PF13440">
    <property type="entry name" value="Polysacc_synt_3"/>
    <property type="match status" value="1"/>
</dbReference>
<evidence type="ECO:0000256" key="3">
    <source>
        <dbReference type="ARBA" id="ARBA00022692"/>
    </source>
</evidence>
<reference evidence="7" key="1">
    <citation type="journal article" date="2011" name="Environ. Microbiol.">
        <title>Genomic insights into the metabolic potential of the polycyclic aromatic hydrocarbon degrading sulfate-reducing Deltaproteobacterium N47.</title>
        <authorList>
            <person name="Bergmann F."/>
            <person name="Selesi D."/>
            <person name="Weinmaier T."/>
            <person name="Tischler P."/>
            <person name="Rattei T."/>
            <person name="Meckenstock R.U."/>
        </authorList>
    </citation>
    <scope>NUCLEOTIDE SEQUENCE</scope>
</reference>
<feature type="transmembrane region" description="Helical" evidence="6">
    <location>
        <begin position="54"/>
        <end position="73"/>
    </location>
</feature>
<feature type="transmembrane region" description="Helical" evidence="6">
    <location>
        <begin position="232"/>
        <end position="258"/>
    </location>
</feature>
<feature type="transmembrane region" description="Helical" evidence="6">
    <location>
        <begin position="309"/>
        <end position="328"/>
    </location>
</feature>
<feature type="transmembrane region" description="Helical" evidence="6">
    <location>
        <begin position="462"/>
        <end position="480"/>
    </location>
</feature>
<name>E1YK56_9BACT</name>